<organism evidence="1 2">
    <name type="scientific">Meganyctiphanes norvegica</name>
    <name type="common">Northern krill</name>
    <name type="synonym">Thysanopoda norvegica</name>
    <dbReference type="NCBI Taxonomy" id="48144"/>
    <lineage>
        <taxon>Eukaryota</taxon>
        <taxon>Metazoa</taxon>
        <taxon>Ecdysozoa</taxon>
        <taxon>Arthropoda</taxon>
        <taxon>Crustacea</taxon>
        <taxon>Multicrustacea</taxon>
        <taxon>Malacostraca</taxon>
        <taxon>Eumalacostraca</taxon>
        <taxon>Eucarida</taxon>
        <taxon>Euphausiacea</taxon>
        <taxon>Euphausiidae</taxon>
        <taxon>Meganyctiphanes</taxon>
    </lineage>
</organism>
<evidence type="ECO:0008006" key="3">
    <source>
        <dbReference type="Google" id="ProtNLM"/>
    </source>
</evidence>
<accession>A0AAV2PUR2</accession>
<dbReference type="SUPFAM" id="SSF50891">
    <property type="entry name" value="Cyclophilin-like"/>
    <property type="match status" value="1"/>
</dbReference>
<dbReference type="InterPro" id="IPR029000">
    <property type="entry name" value="Cyclophilin-like_dom_sf"/>
</dbReference>
<feature type="non-terminal residue" evidence="1">
    <location>
        <position position="1"/>
    </location>
</feature>
<dbReference type="Proteomes" id="UP001497623">
    <property type="component" value="Unassembled WGS sequence"/>
</dbReference>
<protein>
    <recommendedName>
        <fullName evidence="3">PPIase cyclophilin-type domain-containing protein</fullName>
    </recommendedName>
</protein>
<reference evidence="1 2" key="1">
    <citation type="submission" date="2024-05" db="EMBL/GenBank/DDBJ databases">
        <authorList>
            <person name="Wallberg A."/>
        </authorList>
    </citation>
    <scope>NUCLEOTIDE SEQUENCE [LARGE SCALE GENOMIC DNA]</scope>
</reference>
<comment type="caution">
    <text evidence="1">The sequence shown here is derived from an EMBL/GenBank/DDBJ whole genome shotgun (WGS) entry which is preliminary data.</text>
</comment>
<dbReference type="EMBL" id="CAXKWB010001156">
    <property type="protein sequence ID" value="CAL4063490.1"/>
    <property type="molecule type" value="Genomic_DNA"/>
</dbReference>
<sequence>DTMLKEGENKYSKVELQNNYIHINALQEDVRPTMENNILPHGIIFGLLTSHPIVFMAISASNIRIGTVYIKLACPPQWMKQIIQLCTNGNGRTYKGAHFESIGDKGSKGERLYCKKYVENGNSNSSTNFIPSLEEGTCNAVRKRGDVQVSNKVPGFLIYTREGRFYDTDFIMLGNVISGIETIDTAIHKHSIDLLEICEVGIV</sequence>
<evidence type="ECO:0000313" key="1">
    <source>
        <dbReference type="EMBL" id="CAL4063490.1"/>
    </source>
</evidence>
<name>A0AAV2PUR2_MEGNR</name>
<dbReference type="AlphaFoldDB" id="A0AAV2PUR2"/>
<proteinExistence type="predicted"/>
<dbReference type="Gene3D" id="2.40.100.10">
    <property type="entry name" value="Cyclophilin-like"/>
    <property type="match status" value="1"/>
</dbReference>
<evidence type="ECO:0000313" key="2">
    <source>
        <dbReference type="Proteomes" id="UP001497623"/>
    </source>
</evidence>
<gene>
    <name evidence="1" type="ORF">MNOR_LOCUS3390</name>
</gene>
<keyword evidence="2" id="KW-1185">Reference proteome</keyword>